<dbReference type="Gene3D" id="2.60.40.10">
    <property type="entry name" value="Immunoglobulins"/>
    <property type="match status" value="2"/>
</dbReference>
<dbReference type="InterPro" id="IPR051048">
    <property type="entry name" value="Peptidase_S8/S53_subtilisin"/>
</dbReference>
<feature type="active site" description="Charge relay system" evidence="4">
    <location>
        <position position="271"/>
    </location>
</feature>
<comment type="similarity">
    <text evidence="4">Belongs to the peptidase S8 family.</text>
</comment>
<dbReference type="InterPro" id="IPR023828">
    <property type="entry name" value="Peptidase_S8_Ser-AS"/>
</dbReference>
<reference evidence="8" key="1">
    <citation type="submission" date="2022-01" db="EMBL/GenBank/DDBJ databases">
        <authorList>
            <person name="Jo J.-H."/>
            <person name="Im W.-T."/>
        </authorList>
    </citation>
    <scope>NUCLEOTIDE SEQUENCE</scope>
    <source>
        <strain evidence="8">NA20</strain>
    </source>
</reference>
<dbReference type="CDD" id="cd04842">
    <property type="entry name" value="Peptidases_S8_Kp43_protease"/>
    <property type="match status" value="1"/>
</dbReference>
<keyword evidence="3 4" id="KW-0720">Serine protease</keyword>
<evidence type="ECO:0000256" key="5">
    <source>
        <dbReference type="SAM" id="SignalP"/>
    </source>
</evidence>
<dbReference type="NCBIfam" id="TIGR04183">
    <property type="entry name" value="Por_Secre_tail"/>
    <property type="match status" value="1"/>
</dbReference>
<feature type="active site" description="Charge relay system" evidence="4">
    <location>
        <position position="246"/>
    </location>
</feature>
<dbReference type="PROSITE" id="PS00137">
    <property type="entry name" value="SUBTILASE_HIS"/>
    <property type="match status" value="1"/>
</dbReference>
<evidence type="ECO:0000259" key="6">
    <source>
        <dbReference type="Pfam" id="PF00082"/>
    </source>
</evidence>
<dbReference type="PANTHER" id="PTHR43399">
    <property type="entry name" value="SUBTILISIN-RELATED"/>
    <property type="match status" value="1"/>
</dbReference>
<proteinExistence type="inferred from homology"/>
<dbReference type="Gene3D" id="3.40.50.200">
    <property type="entry name" value="Peptidase S8/S53 domain"/>
    <property type="match status" value="1"/>
</dbReference>
<dbReference type="PRINTS" id="PR00723">
    <property type="entry name" value="SUBTILISIN"/>
</dbReference>
<dbReference type="CDD" id="cd00063">
    <property type="entry name" value="FN3"/>
    <property type="match status" value="1"/>
</dbReference>
<dbReference type="InterPro" id="IPR003961">
    <property type="entry name" value="FN3_dom"/>
</dbReference>
<protein>
    <submittedName>
        <fullName evidence="8">S8 family serine peptidase</fullName>
    </submittedName>
</protein>
<dbReference type="InterPro" id="IPR034058">
    <property type="entry name" value="TagA/B/C/D_pept_dom"/>
</dbReference>
<gene>
    <name evidence="8" type="ORF">LZZ85_26385</name>
</gene>
<organism evidence="8 9">
    <name type="scientific">Terrimonas ginsenosidimutans</name>
    <dbReference type="NCBI Taxonomy" id="2908004"/>
    <lineage>
        <taxon>Bacteria</taxon>
        <taxon>Pseudomonadati</taxon>
        <taxon>Bacteroidota</taxon>
        <taxon>Chitinophagia</taxon>
        <taxon>Chitinophagales</taxon>
        <taxon>Chitinophagaceae</taxon>
        <taxon>Terrimonas</taxon>
    </lineage>
</organism>
<dbReference type="InterPro" id="IPR022398">
    <property type="entry name" value="Peptidase_S8_His-AS"/>
</dbReference>
<dbReference type="InterPro" id="IPR026444">
    <property type="entry name" value="Secre_tail"/>
</dbReference>
<dbReference type="InterPro" id="IPR036852">
    <property type="entry name" value="Peptidase_S8/S53_dom_sf"/>
</dbReference>
<feature type="signal peptide" evidence="5">
    <location>
        <begin position="1"/>
        <end position="20"/>
    </location>
</feature>
<keyword evidence="5" id="KW-0732">Signal</keyword>
<dbReference type="SUPFAM" id="SSF52743">
    <property type="entry name" value="Subtilisin-like"/>
    <property type="match status" value="1"/>
</dbReference>
<keyword evidence="1 4" id="KW-0645">Protease</keyword>
<dbReference type="Pfam" id="PF00082">
    <property type="entry name" value="Peptidase_S8"/>
    <property type="match status" value="1"/>
</dbReference>
<dbReference type="InterPro" id="IPR036116">
    <property type="entry name" value="FN3_sf"/>
</dbReference>
<dbReference type="SUPFAM" id="SSF49785">
    <property type="entry name" value="Galactose-binding domain-like"/>
    <property type="match status" value="1"/>
</dbReference>
<keyword evidence="2 4" id="KW-0378">Hydrolase</keyword>
<dbReference type="InterPro" id="IPR015500">
    <property type="entry name" value="Peptidase_S8_subtilisin-rel"/>
</dbReference>
<accession>A0ABS9KZQ8</accession>
<feature type="domain" description="Peptidase S8/S53" evidence="6">
    <location>
        <begin position="267"/>
        <end position="497"/>
    </location>
</feature>
<evidence type="ECO:0000256" key="1">
    <source>
        <dbReference type="ARBA" id="ARBA00022670"/>
    </source>
</evidence>
<dbReference type="Proteomes" id="UP001165367">
    <property type="component" value="Unassembled WGS sequence"/>
</dbReference>
<evidence type="ECO:0000313" key="9">
    <source>
        <dbReference type="Proteomes" id="UP001165367"/>
    </source>
</evidence>
<dbReference type="InterPro" id="IPR013783">
    <property type="entry name" value="Ig-like_fold"/>
</dbReference>
<dbReference type="RefSeq" id="WP_237876741.1">
    <property type="nucleotide sequence ID" value="NZ_JAKLTR010000027.1"/>
</dbReference>
<evidence type="ECO:0000256" key="3">
    <source>
        <dbReference type="ARBA" id="ARBA00022825"/>
    </source>
</evidence>
<dbReference type="Gene3D" id="2.60.120.260">
    <property type="entry name" value="Galactose-binding domain-like"/>
    <property type="match status" value="1"/>
</dbReference>
<dbReference type="InterPro" id="IPR000209">
    <property type="entry name" value="Peptidase_S8/S53_dom"/>
</dbReference>
<feature type="domain" description="Secretion system C-terminal sorting" evidence="7">
    <location>
        <begin position="1714"/>
        <end position="1786"/>
    </location>
</feature>
<feature type="chain" id="PRO_5046899562" evidence="5">
    <location>
        <begin position="21"/>
        <end position="1793"/>
    </location>
</feature>
<dbReference type="Gene3D" id="2.60.120.380">
    <property type="match status" value="1"/>
</dbReference>
<evidence type="ECO:0000259" key="7">
    <source>
        <dbReference type="Pfam" id="PF18962"/>
    </source>
</evidence>
<dbReference type="PROSITE" id="PS00138">
    <property type="entry name" value="SUBTILASE_SER"/>
    <property type="match status" value="1"/>
</dbReference>
<evidence type="ECO:0000256" key="2">
    <source>
        <dbReference type="ARBA" id="ARBA00022801"/>
    </source>
</evidence>
<sequence length="1793" mass="194426">MRMNPIIFLAAILFAGTSIAQDSSAYSIALRSGTFIPPKHVLEEKVATFNQLSSRSNLSRYMLIQFDKLPDESEKQALAASGIELLEYIPHNTYTATVKGTMNAQMLRQVRVRSLITLTPEQKMTPQLLSGMFPVRSLKVPGKIDLWISYPKTINAEDLKRELLSMGVEIIPTAYDKYRVIAVRIAKERVKELAGLGFVEYVQPVPGEDVLLNDKSKVISRANVLQSSLPGGRALNGEGVVMGVGDNATLLFHTDFTGRVIDRMPLGFNYHGMHVAGTMAGGGLLQERYKGYAPKAQLISQQFSNILAYSPAYVFDHGMVITNNSYGNVVDECATFGVYDLYSRIMDDISFLLPNLQNVFAAGNSGQMTCAPYTSGYRTILGAYQSAKNTISVGNTTELSVLSPASSRGPAADGRIKPEIVAQGQFVRSTFPINLYGYSSGTSMAAPAVSGGLALLYQRYRQLHSNANPMASLMKALLCNGATDIGNPGPDYFYGFGQMNLLRSVTMLEKNNYIEAAVNPGATNTHTISIPSGANIAQLKVMLYWNDAPATMLSASSLVNDLDLEVGTPASTTVLPYVLNPAPAGAANNATQGADHRNNIEQVVINNPAAGNYDFRVTGTTIPLTAAYNYVLVYDTIPVSTTIVYPVGGEYFSAGDSIYINWDSYGNPANTFSLQYSTDGGATWPVTIEANVAAGQRQFKWFVPSGNTSQARVRVVQNGTGLQSVSNNFVVLGTPSISLAPAQCEGYIAIQWAAVPDATDYEVTMLRGDEMVPVAVTASTSYTFGGLSKDSVYYVAVRARINGSPGWRSAALAAQPNTGTCAGNISNNDLKIDALVSPSGSGRRFTSTSLSATTPVTIRIKNLDDAPTSGNIAVRYVFGAGPAVNETITAPAIAAGGTYAYTFTTTADLSAVGEYPLTVSITYPGDVITANDTVKALIRQLDNPVMDLTTDFIDNMESAPMQSHTTRQTGLTGLDRYDFVGSTIWGRIRTFVNSGIAYSGNRALTLDADRTQSPATVDSLTATFNLSAYNITTDDIRLDFQYKHHGQLPDTSNKVWIRGSDTSPWVLAYDLYANQQTAGVFRRSASIELRTLLLANAQLYSSSLQVRFGQYGNTMTADNESAAGYTFDDIHLYTVTNDIQMLAVDTPVVASCGLNAAVPVKIRVKNSAAATLTSIPVRLQVDGGAIISEVIASIAGNSTISYDFSATANLGTPGVHSLRIWVDLPSDTYRENDTAYVQLINSPVIATFPYIQNFEADNGFWYSGGLKSSWQYGTPLSSNIRKAASGTKAWKTSLTGNYNDGEHSYLYSPCFDITGMTNPTLSFSLALDIEDCNATLCDAAYMEYSADGKTWTRLGSSGSGTNWYNKNYSGNQLWSVQNYTRWHVATIPLPTGYDRLRLRFVMAADPYASREGIAVDDIHIYDKQYGIYDGPPANSNTVTVANVTGSNWIHFTDGGEVIASVNPAGQNMGSTAVQGYVHMGAVRNASNQYYHDRNITIKPTQTTLTDSVTVRFYFTDQETELLLNAGGCGLCTKPGSAYELGVSKYNNTNKSLENGSLADNVNGRWQFISNAVKVPYDNGYYAEFRVKDFSEFWLNNGGPGNNQALPVELISFTATKAGSGDVKIDWTTASEISSSHYEIELAKGNTALNQQTFEPLAKVLSENNPNGARYSFLDRETNKSGVRYYRLKMVDQNGSFRYSAVRPVVFDEEISWQLYPNPSQGMFNLICQAPAGEKIDIIVHDVTGRQIKRLQQPANGFVQKIPVDLSGDDHAKGVYLLDVKAGGKSSSFRMVKL</sequence>
<comment type="caution">
    <text evidence="8">The sequence shown here is derived from an EMBL/GenBank/DDBJ whole genome shotgun (WGS) entry which is preliminary data.</text>
</comment>
<keyword evidence="9" id="KW-1185">Reference proteome</keyword>
<dbReference type="PANTHER" id="PTHR43399:SF5">
    <property type="entry name" value="PEPTIDASE S8 FAMILY WITH PROTEASE-ASSOCIATED DOMAIN"/>
    <property type="match status" value="1"/>
</dbReference>
<dbReference type="InterPro" id="IPR008979">
    <property type="entry name" value="Galactose-bd-like_sf"/>
</dbReference>
<evidence type="ECO:0000256" key="4">
    <source>
        <dbReference type="PROSITE-ProRule" id="PRU01240"/>
    </source>
</evidence>
<feature type="active site" description="Charge relay system" evidence="4">
    <location>
        <position position="443"/>
    </location>
</feature>
<name>A0ABS9KZQ8_9BACT</name>
<dbReference type="Pfam" id="PF18962">
    <property type="entry name" value="Por_Secre_tail"/>
    <property type="match status" value="1"/>
</dbReference>
<dbReference type="EMBL" id="JAKLTR010000027">
    <property type="protein sequence ID" value="MCG2617857.1"/>
    <property type="molecule type" value="Genomic_DNA"/>
</dbReference>
<evidence type="ECO:0000313" key="8">
    <source>
        <dbReference type="EMBL" id="MCG2617857.1"/>
    </source>
</evidence>
<dbReference type="SUPFAM" id="SSF49265">
    <property type="entry name" value="Fibronectin type III"/>
    <property type="match status" value="1"/>
</dbReference>
<dbReference type="PROSITE" id="PS51892">
    <property type="entry name" value="SUBTILASE"/>
    <property type="match status" value="1"/>
</dbReference>